<keyword evidence="1" id="KW-0472">Membrane</keyword>
<dbReference type="PROSITE" id="PS00409">
    <property type="entry name" value="PROKAR_NTER_METHYL"/>
    <property type="match status" value="1"/>
</dbReference>
<organism evidence="2 3">
    <name type="scientific">Herbaspirillum hiltneri N3</name>
    <dbReference type="NCBI Taxonomy" id="1262470"/>
    <lineage>
        <taxon>Bacteria</taxon>
        <taxon>Pseudomonadati</taxon>
        <taxon>Pseudomonadota</taxon>
        <taxon>Betaproteobacteria</taxon>
        <taxon>Burkholderiales</taxon>
        <taxon>Oxalobacteraceae</taxon>
        <taxon>Herbaspirillum</taxon>
    </lineage>
</organism>
<evidence type="ECO:0008006" key="4">
    <source>
        <dbReference type="Google" id="ProtNLM"/>
    </source>
</evidence>
<dbReference type="InterPro" id="IPR032092">
    <property type="entry name" value="PilW"/>
</dbReference>
<dbReference type="EMBL" id="CP011409">
    <property type="protein sequence ID" value="AKZ62185.1"/>
    <property type="molecule type" value="Genomic_DNA"/>
</dbReference>
<dbReference type="Pfam" id="PF07963">
    <property type="entry name" value="N_methyl"/>
    <property type="match status" value="1"/>
</dbReference>
<name>A0ABM5UYE4_9BURK</name>
<keyword evidence="1" id="KW-0812">Transmembrane</keyword>
<evidence type="ECO:0000313" key="3">
    <source>
        <dbReference type="Proteomes" id="UP000063429"/>
    </source>
</evidence>
<evidence type="ECO:0000313" key="2">
    <source>
        <dbReference type="EMBL" id="AKZ62185.1"/>
    </source>
</evidence>
<proteinExistence type="predicted"/>
<dbReference type="Proteomes" id="UP000063429">
    <property type="component" value="Chromosome"/>
</dbReference>
<feature type="transmembrane region" description="Helical" evidence="1">
    <location>
        <begin position="7"/>
        <end position="31"/>
    </location>
</feature>
<protein>
    <recommendedName>
        <fullName evidence="4">Type IV pilus assembly protein PilW</fullName>
    </recommendedName>
</protein>
<dbReference type="RefSeq" id="WP_053195688.1">
    <property type="nucleotide sequence ID" value="NZ_CP011409.1"/>
</dbReference>
<gene>
    <name evidence="2" type="ORF">F506_05445</name>
</gene>
<evidence type="ECO:0000256" key="1">
    <source>
        <dbReference type="SAM" id="Phobius"/>
    </source>
</evidence>
<dbReference type="NCBIfam" id="TIGR02532">
    <property type="entry name" value="IV_pilin_GFxxxE"/>
    <property type="match status" value="1"/>
</dbReference>
<reference evidence="3" key="1">
    <citation type="journal article" date="2015" name="Genome Announc.">
        <title>Complete Genome Sequence of Herbaspirillum hiltneri N3 (DSM 17495), Isolated from Surface-Sterilized Wheat Roots.</title>
        <authorList>
            <person name="Guizelini D."/>
            <person name="Saizaki P.M."/>
            <person name="Coimbra N.A."/>
            <person name="Weiss V.A."/>
            <person name="Faoro H."/>
            <person name="Sfeir M.Z."/>
            <person name="Baura V.A."/>
            <person name="Monteiro R.A."/>
            <person name="Chubatsu L.S."/>
            <person name="Souza E.M."/>
            <person name="Cruz L.M."/>
            <person name="Pedrosa F.O."/>
            <person name="Raittz R.T."/>
            <person name="Marchaukoski J.N."/>
            <person name="Steffens M.B."/>
        </authorList>
    </citation>
    <scope>NUCLEOTIDE SEQUENCE [LARGE SCALE GENOMIC DNA]</scope>
    <source>
        <strain evidence="3">N3</strain>
    </source>
</reference>
<sequence>MHRYQQGLTLIELMIAMALGTGVVLAAVALMQAARSSYLSVADSAQVQENGRYALDLIERSVRQANYVPQDNPAFLRSGLEALEPGIFGIDNARVDEHSSGFSSRSANRDAHGSDLLAIRFFGSGPRNRPDNDMLNCAGFAVPGPDSATALSDFETMRGQSIFYVAPDGTNEPELRCKYLARDGGWSAAAIVRGVESFQVLYGLRNNGGDLDYVSATRVGERWREVAAVRIALLMHGERNIRDGGTPIVHRLFGAAYQDGQDVGAVIDEAKLPAPMQQRMRKLFQTTIRLRNSAR</sequence>
<accession>A0ABM5UYE4</accession>
<dbReference type="Pfam" id="PF16074">
    <property type="entry name" value="PilW"/>
    <property type="match status" value="1"/>
</dbReference>
<keyword evidence="3" id="KW-1185">Reference proteome</keyword>
<dbReference type="InterPro" id="IPR012902">
    <property type="entry name" value="N_methyl_site"/>
</dbReference>
<keyword evidence="1" id="KW-1133">Transmembrane helix</keyword>